<name>A0A8H6M129_9AGAR</name>
<dbReference type="Proteomes" id="UP000521943">
    <property type="component" value="Unassembled WGS sequence"/>
</dbReference>
<evidence type="ECO:0000313" key="1">
    <source>
        <dbReference type="EMBL" id="KAF6743185.1"/>
    </source>
</evidence>
<evidence type="ECO:0000313" key="2">
    <source>
        <dbReference type="EMBL" id="KAF6751563.1"/>
    </source>
</evidence>
<proteinExistence type="predicted"/>
<gene>
    <name evidence="2" type="ORF">DFP72DRAFT_850684</name>
    <name evidence="1" type="ORF">DFP72DRAFT_859380</name>
</gene>
<organism evidence="2 3">
    <name type="scientific">Ephemerocybe angulata</name>
    <dbReference type="NCBI Taxonomy" id="980116"/>
    <lineage>
        <taxon>Eukaryota</taxon>
        <taxon>Fungi</taxon>
        <taxon>Dikarya</taxon>
        <taxon>Basidiomycota</taxon>
        <taxon>Agaricomycotina</taxon>
        <taxon>Agaricomycetes</taxon>
        <taxon>Agaricomycetidae</taxon>
        <taxon>Agaricales</taxon>
        <taxon>Agaricineae</taxon>
        <taxon>Psathyrellaceae</taxon>
        <taxon>Ephemerocybe</taxon>
    </lineage>
</organism>
<keyword evidence="3" id="KW-1185">Reference proteome</keyword>
<evidence type="ECO:0000313" key="3">
    <source>
        <dbReference type="Proteomes" id="UP000521943"/>
    </source>
</evidence>
<dbReference type="EMBL" id="JACGCI010000049">
    <property type="protein sequence ID" value="KAF6751563.1"/>
    <property type="molecule type" value="Genomic_DNA"/>
</dbReference>
<dbReference type="AlphaFoldDB" id="A0A8H6M129"/>
<sequence length="268" mass="30599">MTPSQRMVLFDSMAVSDLMQLASSSSLLKELTNIYKDMVWRVDDFLATWFYASLKFRCILGFTGAIVSGSQVIRFLDRMEPAISSDLDILTRVGGVLSLVNYLEDEGYTRVQRKPGRKEDYPLLADVCALSSTTQFCKGGGKHGIVEIFDFEKKLGRTLQGVDRLKVQVVVVVQNPIQHILFSYHSTAVMNYICHDETVSIFPKPTFEKRVSYPSTRVDLGDDWNPAWKAKYEARGFRFDLESLDPELILGKRFVKDRYCWVLPHEGE</sequence>
<protein>
    <submittedName>
        <fullName evidence="2">Uncharacterized protein</fullName>
    </submittedName>
</protein>
<accession>A0A8H6M129</accession>
<dbReference type="OrthoDB" id="3041043at2759"/>
<dbReference type="EMBL" id="JACGCI010000155">
    <property type="protein sequence ID" value="KAF6743185.1"/>
    <property type="molecule type" value="Genomic_DNA"/>
</dbReference>
<reference evidence="2 3" key="1">
    <citation type="submission" date="2020-07" db="EMBL/GenBank/DDBJ databases">
        <title>Comparative genomics of pyrophilous fungi reveals a link between fire events and developmental genes.</title>
        <authorList>
            <consortium name="DOE Joint Genome Institute"/>
            <person name="Steindorff A.S."/>
            <person name="Carver A."/>
            <person name="Calhoun S."/>
            <person name="Stillman K."/>
            <person name="Liu H."/>
            <person name="Lipzen A."/>
            <person name="Pangilinan J."/>
            <person name="Labutti K."/>
            <person name="Bruns T.D."/>
            <person name="Grigoriev I.V."/>
        </authorList>
    </citation>
    <scope>NUCLEOTIDE SEQUENCE [LARGE SCALE GENOMIC DNA]</scope>
    <source>
        <strain evidence="2 3">CBS 144469</strain>
    </source>
</reference>
<comment type="caution">
    <text evidence="2">The sequence shown here is derived from an EMBL/GenBank/DDBJ whole genome shotgun (WGS) entry which is preliminary data.</text>
</comment>